<feature type="compositionally biased region" description="Acidic residues" evidence="1">
    <location>
        <begin position="1"/>
        <end position="19"/>
    </location>
</feature>
<evidence type="ECO:0000256" key="1">
    <source>
        <dbReference type="SAM" id="MobiDB-lite"/>
    </source>
</evidence>
<reference evidence="2 3" key="1">
    <citation type="submission" date="2024-10" db="EMBL/GenBank/DDBJ databases">
        <title>Updated reference genomes for cyclostephanoid diatoms.</title>
        <authorList>
            <person name="Roberts W.R."/>
            <person name="Alverson A.J."/>
        </authorList>
    </citation>
    <scope>NUCLEOTIDE SEQUENCE [LARGE SCALE GENOMIC DNA]</scope>
    <source>
        <strain evidence="2 3">AJA276-08</strain>
    </source>
</reference>
<dbReference type="EMBL" id="JALLAZ020001821">
    <property type="protein sequence ID" value="KAL3762643.1"/>
    <property type="molecule type" value="Genomic_DNA"/>
</dbReference>
<dbReference type="Proteomes" id="UP001530315">
    <property type="component" value="Unassembled WGS sequence"/>
</dbReference>
<feature type="region of interest" description="Disordered" evidence="1">
    <location>
        <begin position="1"/>
        <end position="20"/>
    </location>
</feature>
<dbReference type="AlphaFoldDB" id="A0ABD3MFU1"/>
<comment type="caution">
    <text evidence="2">The sequence shown here is derived from an EMBL/GenBank/DDBJ whole genome shotgun (WGS) entry which is preliminary data.</text>
</comment>
<evidence type="ECO:0000313" key="3">
    <source>
        <dbReference type="Proteomes" id="UP001530315"/>
    </source>
</evidence>
<protein>
    <submittedName>
        <fullName evidence="2">Uncharacterized protein</fullName>
    </submittedName>
</protein>
<gene>
    <name evidence="2" type="ORF">ACHAW5_007214</name>
</gene>
<organism evidence="2 3">
    <name type="scientific">Stephanodiscus triporus</name>
    <dbReference type="NCBI Taxonomy" id="2934178"/>
    <lineage>
        <taxon>Eukaryota</taxon>
        <taxon>Sar</taxon>
        <taxon>Stramenopiles</taxon>
        <taxon>Ochrophyta</taxon>
        <taxon>Bacillariophyta</taxon>
        <taxon>Coscinodiscophyceae</taxon>
        <taxon>Thalassiosirophycidae</taxon>
        <taxon>Stephanodiscales</taxon>
        <taxon>Stephanodiscaceae</taxon>
        <taxon>Stephanodiscus</taxon>
    </lineage>
</organism>
<keyword evidence="3" id="KW-1185">Reference proteome</keyword>
<accession>A0ABD3MFU1</accession>
<name>A0ABD3MFU1_9STRA</name>
<sequence length="103" mass="10676">MGMTIVEEEEEEEEEEEDTPQLIVVWRDCPPIAVIVLGPLLPGGSHGVVIGGGSAQPRVAVRCSGDGGEDGIAARDDGFSLGGFVGIGARTNALAASDECPWR</sequence>
<proteinExistence type="predicted"/>
<evidence type="ECO:0000313" key="2">
    <source>
        <dbReference type="EMBL" id="KAL3762643.1"/>
    </source>
</evidence>